<comment type="cofactor">
    <cofactor evidence="4">
        <name>Mn(2+)</name>
        <dbReference type="ChEBI" id="CHEBI:29035"/>
    </cofactor>
</comment>
<dbReference type="InterPro" id="IPR029052">
    <property type="entry name" value="Metallo-depent_PP-like"/>
</dbReference>
<keyword evidence="3 4" id="KW-0119">Carbohydrate metabolism</keyword>
<dbReference type="EMBL" id="DXEL01000021">
    <property type="protein sequence ID" value="HIX73868.1"/>
    <property type="molecule type" value="Genomic_DNA"/>
</dbReference>
<dbReference type="InterPro" id="IPR009164">
    <property type="entry name" value="FBPtase_class3"/>
</dbReference>
<reference evidence="5" key="2">
    <citation type="submission" date="2021-04" db="EMBL/GenBank/DDBJ databases">
        <authorList>
            <person name="Gilroy R."/>
        </authorList>
    </citation>
    <scope>NUCLEOTIDE SEQUENCE</scope>
    <source>
        <strain evidence="5">ChiGjej6B6-14162</strain>
    </source>
</reference>
<evidence type="ECO:0000256" key="1">
    <source>
        <dbReference type="ARBA" id="ARBA00022801"/>
    </source>
</evidence>
<keyword evidence="2 4" id="KW-0464">Manganese</keyword>
<gene>
    <name evidence="4" type="primary">fbp</name>
    <name evidence="5" type="ORF">H9977_02295</name>
</gene>
<dbReference type="GO" id="GO:0006094">
    <property type="term" value="P:gluconeogenesis"/>
    <property type="evidence" value="ECO:0007669"/>
    <property type="project" value="UniProtKB-UniRule"/>
</dbReference>
<comment type="catalytic activity">
    <reaction evidence="4">
        <text>beta-D-fructose 1,6-bisphosphate + H2O = beta-D-fructose 6-phosphate + phosphate</text>
        <dbReference type="Rhea" id="RHEA:11064"/>
        <dbReference type="ChEBI" id="CHEBI:15377"/>
        <dbReference type="ChEBI" id="CHEBI:32966"/>
        <dbReference type="ChEBI" id="CHEBI:43474"/>
        <dbReference type="ChEBI" id="CHEBI:57634"/>
        <dbReference type="EC" id="3.1.3.11"/>
    </reaction>
</comment>
<evidence type="ECO:0000313" key="6">
    <source>
        <dbReference type="Proteomes" id="UP000886740"/>
    </source>
</evidence>
<name>A0A9D1X6L1_9BACT</name>
<dbReference type="PIRSF" id="PIRSF000906">
    <property type="entry name" value="FBPtase_Bacill"/>
    <property type="match status" value="1"/>
</dbReference>
<comment type="pathway">
    <text evidence="4">Carbohydrate biosynthesis; gluconeogenesis.</text>
</comment>
<sequence length="663" mass="76150">MTKDVQKESVLTDIRYLRLLARSFPTIADASTEIINLEAILNLPKGTEHFLSDLHGEDQAFRHVLKNASGAVKRKVNEIFGISMREAEKKELCTLIYYPEEKLELIKGQERDLEDWYQVTLNQLVCVCRNVSSKYTRSKVRKALPREFSYIIQELLHESSVEPNKSAYVDQIICTIISTGRADDFIIAICNLIQRLTIDLLHVIGDIYDRGPGAHLIMDTLCDYHNFDIQWGNHDVLWMGAASGNLGSIANVIRMCLRFGNLSTLEDGYGINLLPLATFAMETYGDDPCALFLPRTKYADSFFDEKTIRLISQMHKAITVIQFKLEGEIIRRRPEFEMDDRMLLHHLDLKAGILRLNGQEYPLKDSYFPTLDPRDPYRLSIEEEELMRKIKRSFESSEKLRKHMRCLFTHGSMYAVCNSNLLYHASIPMNPDGTFKPVQIMGKSYSGKALLDRVDQLVRTAYFRTGEQEEVDFAHDYVWYLWCGKNSPLFDKSKMATFERLFLDDAETHKEEKGAYYTLRDQESVCDMILDEFQVVGEHRHIVNGHVPVRSNKGENPIKAGGKMLVIDGGFSRPYHLETGIAGYTLVYHSRGFQLVQHEPFESTTKAIEEGLDIKSTTIVVELSSHRQMVKDTDKGAELQSQIKDLEKLLYAYRCGLIKEKEM</sequence>
<accession>A0A9D1X6L1</accession>
<reference evidence="5" key="1">
    <citation type="journal article" date="2021" name="PeerJ">
        <title>Extensive microbial diversity within the chicken gut microbiome revealed by metagenomics and culture.</title>
        <authorList>
            <person name="Gilroy R."/>
            <person name="Ravi A."/>
            <person name="Getino M."/>
            <person name="Pursley I."/>
            <person name="Horton D.L."/>
            <person name="Alikhan N.F."/>
            <person name="Baker D."/>
            <person name="Gharbi K."/>
            <person name="Hall N."/>
            <person name="Watson M."/>
            <person name="Adriaenssens E.M."/>
            <person name="Foster-Nyarko E."/>
            <person name="Jarju S."/>
            <person name="Secka A."/>
            <person name="Antonio M."/>
            <person name="Oren A."/>
            <person name="Chaudhuri R.R."/>
            <person name="La Ragione R."/>
            <person name="Hildebrand F."/>
            <person name="Pallen M.J."/>
        </authorList>
    </citation>
    <scope>NUCLEOTIDE SEQUENCE</scope>
    <source>
        <strain evidence="5">ChiGjej6B6-14162</strain>
    </source>
</reference>
<protein>
    <recommendedName>
        <fullName evidence="4">Fructose-1,6-bisphosphatase class 3</fullName>
        <shortName evidence="4">FBPase class 3</shortName>
        <ecNumber evidence="4">3.1.3.11</ecNumber>
    </recommendedName>
    <alternativeName>
        <fullName evidence="4">D-fructose-1,6-bisphosphate 1-phosphohydrolase class 3</fullName>
    </alternativeName>
</protein>
<evidence type="ECO:0000313" key="5">
    <source>
        <dbReference type="EMBL" id="HIX73868.1"/>
    </source>
</evidence>
<dbReference type="HAMAP" id="MF_01854">
    <property type="entry name" value="FBPase_class3"/>
    <property type="match status" value="1"/>
</dbReference>
<comment type="caution">
    <text evidence="5">The sequence shown here is derived from an EMBL/GenBank/DDBJ whole genome shotgun (WGS) entry which is preliminary data.</text>
</comment>
<evidence type="ECO:0000256" key="4">
    <source>
        <dbReference type="HAMAP-Rule" id="MF_01854"/>
    </source>
</evidence>
<dbReference type="Pfam" id="PF06874">
    <property type="entry name" value="FBPase_2"/>
    <property type="match status" value="1"/>
</dbReference>
<dbReference type="EC" id="3.1.3.11" evidence="4"/>
<keyword evidence="1 4" id="KW-0378">Hydrolase</keyword>
<dbReference type="Proteomes" id="UP000886740">
    <property type="component" value="Unassembled WGS sequence"/>
</dbReference>
<evidence type="ECO:0000256" key="2">
    <source>
        <dbReference type="ARBA" id="ARBA00023211"/>
    </source>
</evidence>
<evidence type="ECO:0000256" key="3">
    <source>
        <dbReference type="ARBA" id="ARBA00023277"/>
    </source>
</evidence>
<proteinExistence type="inferred from homology"/>
<dbReference type="GO" id="GO:0042132">
    <property type="term" value="F:fructose 1,6-bisphosphate 1-phosphatase activity"/>
    <property type="evidence" value="ECO:0007669"/>
    <property type="project" value="UniProtKB-UniRule"/>
</dbReference>
<organism evidence="5 6">
    <name type="scientific">Candidatus Parabacteroides intestinipullorum</name>
    <dbReference type="NCBI Taxonomy" id="2838723"/>
    <lineage>
        <taxon>Bacteria</taxon>
        <taxon>Pseudomonadati</taxon>
        <taxon>Bacteroidota</taxon>
        <taxon>Bacteroidia</taxon>
        <taxon>Bacteroidales</taxon>
        <taxon>Tannerellaceae</taxon>
        <taxon>Parabacteroides</taxon>
    </lineage>
</organism>
<dbReference type="SUPFAM" id="SSF56300">
    <property type="entry name" value="Metallo-dependent phosphatases"/>
    <property type="match status" value="1"/>
</dbReference>
<comment type="similarity">
    <text evidence="4">Belongs to the FBPase class 3 family.</text>
</comment>
<dbReference type="AlphaFoldDB" id="A0A9D1X6L1"/>